<sequence>MIDNYNEKVSSENGDISDLDPHEIINRNDVSSNNAQKLKKSRFFQKFRNTEEEEEVVAAAAAKPNESVSLLSLFRYATKLDLILMLFGTASGLANGVILPIMIIVFGSVLSTFTKRATDACSFNYTALAIQSCPENYTLSASNYFSSMAICKFNDSFDLQGQVTKQTLYLAGIGCASIVLSYFQVVCWSFTAERQTRAIRQKLFQSILRKEIVYFDFHKTGELNTKLTDDVDKIHDGIGDKLGATAQFIASFLTGFTLGFVYGWKLALVILSIAPLLFISAALFARLASGLTAMELKAYGRAGAIAEEVFSSIRTVLSYGGQEREEKRYEKHLEDAKKNGIKKGAINGITIGTVWFLIYGAYALAFWYGAKLIREDHYNVGDVFIVFFSIIIAVFNLGQASPHIQALGQARAAAYLVWEVIDAPCKIISDSETGVTKDDLAGDIRFSDVHFSYPSRSTVKILNGISFDIKRGQTIALVGSSGSGKSTCVQLLQRFYDSDAGSVFIDDQRVDEYNLKWLREHIGVVSQEPILFQATIRENILFGRDTATDAEIHEAAKMANAHNFIMELPDKYETRVGDRGATLSGGQKQRIAIARALIRDPKILLLDEATSALDNESEKIVQAALDRAAQGRTTLVIAHRLSTIRNAHKIVVLHKGEVVEEGDHESLMELRGTYHTLIEQQHLRQIEEEEKLSFERKQSLAVDPIEENQLDFLRKRAATIISMTPSAKAELFDKTRISTTDGNVVREENTDEKKKKEKKPSITFQMFLMNRPEWLYIAIGCVSCLCNGGIQPAFGVVLSKLTAVFQECNPKVQEDRVMLYVLLFIGFGFLMLATLFLQGFLFACSGEALTKRLRSKTFHSILRQEIAYFDDPNNNTGALCTRLATEASAVQGATGVRLGLTIQNLAALGTGIIISFIFSWQLTLLILGFVPLMVIGGFLQSRLMTGFASKDKKAFENAGKVTVESIQNIRTVVQLTKEDYFYEEYCSLLQVPYRSSIKRANLFGIFFSITNSVMFFSLAALFRLGAYLVNQQQITFQDLLLCFNCIVFGAQSVGQTASLAPDYRKAVDSAEKIVELFNRQPTIDNSSRDGDEISNFGGGLEFVNVNFIYPNRPESIVLKNFKLKISPGQRIALVGTSGCGKSTTIQLIERFYDPTIGQLLIDSKDIRSLNLQWYRSQIGIVSQEPVLFDMSIKENIAYGDNSRDDIPMEEIIAAAQNANIHDFIQTLPDGYETNCGAKGAQLSGGQKQRIAIARALVRNPKILLFDEATSALDSENEKIVQEALDLAQQNRTSITIAHRLSTIQNADIICVLHNGVIVESGTHEELIALQGRYYHLAIGKLK</sequence>
<dbReference type="InterPro" id="IPR003439">
    <property type="entry name" value="ABC_transporter-like_ATP-bd"/>
</dbReference>
<dbReference type="PANTHER" id="PTHR43394">
    <property type="entry name" value="ATP-DEPENDENT PERMEASE MDL1, MITOCHONDRIAL"/>
    <property type="match status" value="1"/>
</dbReference>
<name>A0A817TLX1_9BILA</name>
<keyword evidence="7" id="KW-0677">Repeat</keyword>
<reference evidence="23" key="1">
    <citation type="submission" date="2021-02" db="EMBL/GenBank/DDBJ databases">
        <authorList>
            <person name="Nowell W R."/>
        </authorList>
    </citation>
    <scope>NUCLEOTIDE SEQUENCE</scope>
</reference>
<feature type="domain" description="ABC transporter" evidence="21">
    <location>
        <begin position="1100"/>
        <end position="1339"/>
    </location>
</feature>
<dbReference type="Proteomes" id="UP000663848">
    <property type="component" value="Unassembled WGS sequence"/>
</dbReference>
<evidence type="ECO:0000256" key="7">
    <source>
        <dbReference type="ARBA" id="ARBA00022737"/>
    </source>
</evidence>
<gene>
    <name evidence="23" type="ORF">GRG538_LOCUS2189</name>
    <name evidence="24" type="ORF">QYT958_LOCUS6083</name>
</gene>
<comment type="caution">
    <text evidence="23">The sequence shown here is derived from an EMBL/GenBank/DDBJ whole genome shotgun (WGS) entry which is preliminary data.</text>
</comment>
<keyword evidence="11 20" id="KW-1133">Transmembrane helix</keyword>
<dbReference type="GO" id="GO:0005886">
    <property type="term" value="C:plasma membrane"/>
    <property type="evidence" value="ECO:0007669"/>
    <property type="project" value="UniProtKB-SubCell"/>
</dbReference>
<dbReference type="InterPro" id="IPR039421">
    <property type="entry name" value="Type_1_exporter"/>
</dbReference>
<evidence type="ECO:0000256" key="17">
    <source>
        <dbReference type="ARBA" id="ARBA00079340"/>
    </source>
</evidence>
<dbReference type="CDD" id="cd18577">
    <property type="entry name" value="ABC_6TM_Pgp_ABCB1_D1_like"/>
    <property type="match status" value="1"/>
</dbReference>
<comment type="catalytic activity">
    <reaction evidence="14">
        <text>daunorubicin(in) + ATP + H2O = daunorubicin(out) + ADP + phosphate + H(+)</text>
        <dbReference type="Rhea" id="RHEA:33147"/>
        <dbReference type="ChEBI" id="CHEBI:15377"/>
        <dbReference type="ChEBI" id="CHEBI:15378"/>
        <dbReference type="ChEBI" id="CHEBI:30616"/>
        <dbReference type="ChEBI" id="CHEBI:43474"/>
        <dbReference type="ChEBI" id="CHEBI:64677"/>
        <dbReference type="ChEBI" id="CHEBI:456216"/>
        <dbReference type="EC" id="7.6.2.2"/>
    </reaction>
    <physiologicalReaction direction="left-to-right" evidence="14">
        <dbReference type="Rhea" id="RHEA:33148"/>
    </physiologicalReaction>
</comment>
<evidence type="ECO:0000256" key="16">
    <source>
        <dbReference type="ARBA" id="ARBA00074194"/>
    </source>
</evidence>
<keyword evidence="13" id="KW-0325">Glycoprotein</keyword>
<evidence type="ECO:0000256" key="9">
    <source>
        <dbReference type="ARBA" id="ARBA00022782"/>
    </source>
</evidence>
<evidence type="ECO:0000256" key="2">
    <source>
        <dbReference type="ARBA" id="ARBA00007577"/>
    </source>
</evidence>
<evidence type="ECO:0000256" key="14">
    <source>
        <dbReference type="ARBA" id="ARBA00051060"/>
    </source>
</evidence>
<feature type="transmembrane region" description="Helical" evidence="20">
    <location>
        <begin position="817"/>
        <end position="844"/>
    </location>
</feature>
<keyword evidence="5" id="KW-1003">Cell membrane</keyword>
<dbReference type="GO" id="GO:0090374">
    <property type="term" value="P:oligopeptide export from mitochondrion"/>
    <property type="evidence" value="ECO:0007669"/>
    <property type="project" value="TreeGrafter"/>
</dbReference>
<feature type="transmembrane region" description="Helical" evidence="20">
    <location>
        <begin position="168"/>
        <end position="192"/>
    </location>
</feature>
<evidence type="ECO:0000256" key="13">
    <source>
        <dbReference type="ARBA" id="ARBA00023180"/>
    </source>
</evidence>
<dbReference type="EMBL" id="CAJNYT010000053">
    <property type="protein sequence ID" value="CAF3318444.1"/>
    <property type="molecule type" value="Genomic_DNA"/>
</dbReference>
<evidence type="ECO:0000256" key="1">
    <source>
        <dbReference type="ARBA" id="ARBA00004651"/>
    </source>
</evidence>
<dbReference type="PANTHER" id="PTHR43394:SF27">
    <property type="entry name" value="ATP-DEPENDENT TRANSLOCASE ABCB1-LIKE"/>
    <property type="match status" value="1"/>
</dbReference>
<dbReference type="Pfam" id="PF00664">
    <property type="entry name" value="ABC_membrane"/>
    <property type="match status" value="2"/>
</dbReference>
<dbReference type="InterPro" id="IPR027417">
    <property type="entry name" value="P-loop_NTPase"/>
</dbReference>
<dbReference type="GO" id="GO:0015421">
    <property type="term" value="F:ABC-type oligopeptide transporter activity"/>
    <property type="evidence" value="ECO:0007669"/>
    <property type="project" value="TreeGrafter"/>
</dbReference>
<keyword evidence="9" id="KW-0221">Differentiation</keyword>
<dbReference type="Gene3D" id="3.40.50.300">
    <property type="entry name" value="P-loop containing nucleotide triphosphate hydrolases"/>
    <property type="match status" value="2"/>
</dbReference>
<dbReference type="CDD" id="cd18578">
    <property type="entry name" value="ABC_6TM_Pgp_ABCB1_D2_like"/>
    <property type="match status" value="1"/>
</dbReference>
<organism evidence="23 25">
    <name type="scientific">Rotaria socialis</name>
    <dbReference type="NCBI Taxonomy" id="392032"/>
    <lineage>
        <taxon>Eukaryota</taxon>
        <taxon>Metazoa</taxon>
        <taxon>Spiralia</taxon>
        <taxon>Gnathifera</taxon>
        <taxon>Rotifera</taxon>
        <taxon>Eurotatoria</taxon>
        <taxon>Bdelloidea</taxon>
        <taxon>Philodinida</taxon>
        <taxon>Philodinidae</taxon>
        <taxon>Rotaria</taxon>
    </lineage>
</organism>
<dbReference type="PROSITE" id="PS50929">
    <property type="entry name" value="ABC_TM1F"/>
    <property type="match status" value="2"/>
</dbReference>
<comment type="subcellular location">
    <subcellularLocation>
        <location evidence="1">Cell membrane</location>
        <topology evidence="1">Multi-pass membrane protein</topology>
    </subcellularLocation>
</comment>
<dbReference type="InterPro" id="IPR036640">
    <property type="entry name" value="ABC1_TM_sf"/>
</dbReference>
<evidence type="ECO:0000256" key="5">
    <source>
        <dbReference type="ARBA" id="ARBA00022475"/>
    </source>
</evidence>
<dbReference type="Proteomes" id="UP000663872">
    <property type="component" value="Unassembled WGS sequence"/>
</dbReference>
<feature type="region of interest" description="Disordered" evidence="19">
    <location>
        <begin position="1"/>
        <end position="22"/>
    </location>
</feature>
<feature type="domain" description="ABC transmembrane type-1" evidence="22">
    <location>
        <begin position="86"/>
        <end position="409"/>
    </location>
</feature>
<comment type="similarity">
    <text evidence="2">Belongs to the ABC transporter superfamily. ABCB family. Multidrug resistance exporter (TC 3.A.1.201) subfamily.</text>
</comment>
<feature type="transmembrane region" description="Helical" evidence="20">
    <location>
        <begin position="774"/>
        <end position="797"/>
    </location>
</feature>
<dbReference type="InterPro" id="IPR011527">
    <property type="entry name" value="ABC1_TM_dom"/>
</dbReference>
<evidence type="ECO:0000256" key="10">
    <source>
        <dbReference type="ARBA" id="ARBA00022840"/>
    </source>
</evidence>
<evidence type="ECO:0000256" key="8">
    <source>
        <dbReference type="ARBA" id="ARBA00022741"/>
    </source>
</evidence>
<evidence type="ECO:0000256" key="20">
    <source>
        <dbReference type="SAM" id="Phobius"/>
    </source>
</evidence>
<keyword evidence="8" id="KW-0547">Nucleotide-binding</keyword>
<dbReference type="PROSITE" id="PS50893">
    <property type="entry name" value="ABC_TRANSPORTER_2"/>
    <property type="match status" value="2"/>
</dbReference>
<dbReference type="Gene3D" id="1.20.1560.10">
    <property type="entry name" value="ABC transporter type 1, transmembrane domain"/>
    <property type="match status" value="1"/>
</dbReference>
<evidence type="ECO:0000256" key="18">
    <source>
        <dbReference type="ARBA" id="ARBA00080433"/>
    </source>
</evidence>
<comment type="function">
    <text evidence="15">Energy-dependent efflux transporter responsible for decreased drug accumulation in multidrug-resistant cells. Specifically present in limbal stem cells, where it plays a key role in corneal development and repair.</text>
</comment>
<dbReference type="GO" id="GO:0005524">
    <property type="term" value="F:ATP binding"/>
    <property type="evidence" value="ECO:0007669"/>
    <property type="project" value="UniProtKB-KW"/>
</dbReference>
<evidence type="ECO:0000313" key="24">
    <source>
        <dbReference type="EMBL" id="CAF4519421.1"/>
    </source>
</evidence>
<dbReference type="PROSITE" id="PS00211">
    <property type="entry name" value="ABC_TRANSPORTER_1"/>
    <property type="match status" value="2"/>
</dbReference>
<dbReference type="InterPro" id="IPR017871">
    <property type="entry name" value="ABC_transporter-like_CS"/>
</dbReference>
<dbReference type="SMART" id="SM00382">
    <property type="entry name" value="AAA"/>
    <property type="match status" value="2"/>
</dbReference>
<evidence type="ECO:0000256" key="15">
    <source>
        <dbReference type="ARBA" id="ARBA00059665"/>
    </source>
</evidence>
<evidence type="ECO:0000256" key="11">
    <source>
        <dbReference type="ARBA" id="ARBA00022989"/>
    </source>
</evidence>
<dbReference type="EC" id="7.6.2.2" evidence="3"/>
<keyword evidence="6 20" id="KW-0812">Transmembrane</keyword>
<evidence type="ECO:0000256" key="3">
    <source>
        <dbReference type="ARBA" id="ARBA00012191"/>
    </source>
</evidence>
<feature type="transmembrane region" description="Helical" evidence="20">
    <location>
        <begin position="380"/>
        <end position="398"/>
    </location>
</feature>
<dbReference type="SUPFAM" id="SSF90123">
    <property type="entry name" value="ABC transporter transmembrane region"/>
    <property type="match status" value="2"/>
</dbReference>
<evidence type="ECO:0000313" key="23">
    <source>
        <dbReference type="EMBL" id="CAF3318444.1"/>
    </source>
</evidence>
<keyword evidence="4" id="KW-0813">Transport</keyword>
<feature type="compositionally biased region" description="Basic and acidic residues" evidence="19">
    <location>
        <begin position="1"/>
        <end position="10"/>
    </location>
</feature>
<evidence type="ECO:0000256" key="19">
    <source>
        <dbReference type="SAM" id="MobiDB-lite"/>
    </source>
</evidence>
<proteinExistence type="inferred from homology"/>
<evidence type="ECO:0000313" key="25">
    <source>
        <dbReference type="Proteomes" id="UP000663872"/>
    </source>
</evidence>
<evidence type="ECO:0000256" key="6">
    <source>
        <dbReference type="ARBA" id="ARBA00022692"/>
    </source>
</evidence>
<feature type="transmembrane region" description="Helical" evidence="20">
    <location>
        <begin position="82"/>
        <end position="106"/>
    </location>
</feature>
<evidence type="ECO:0000256" key="12">
    <source>
        <dbReference type="ARBA" id="ARBA00023136"/>
    </source>
</evidence>
<evidence type="ECO:0000259" key="21">
    <source>
        <dbReference type="PROSITE" id="PS50893"/>
    </source>
</evidence>
<dbReference type="EMBL" id="CAJOBR010000525">
    <property type="protein sequence ID" value="CAF4519421.1"/>
    <property type="molecule type" value="Genomic_DNA"/>
</dbReference>
<dbReference type="InterPro" id="IPR003593">
    <property type="entry name" value="AAA+_ATPase"/>
</dbReference>
<feature type="domain" description="ABC transmembrane type-1" evidence="22">
    <location>
        <begin position="778"/>
        <end position="1065"/>
    </location>
</feature>
<feature type="transmembrane region" description="Helical" evidence="20">
    <location>
        <begin position="1002"/>
        <end position="1029"/>
    </location>
</feature>
<dbReference type="FunFam" id="1.20.1560.10:FF:000046">
    <property type="entry name" value="ATP-binding cassette subfamily B member 11"/>
    <property type="match status" value="1"/>
</dbReference>
<dbReference type="CDD" id="cd03249">
    <property type="entry name" value="ABC_MTABC3_MDL1_MDL2"/>
    <property type="match status" value="2"/>
</dbReference>
<feature type="transmembrane region" description="Helical" evidence="20">
    <location>
        <begin position="924"/>
        <end position="943"/>
    </location>
</feature>
<keyword evidence="10" id="KW-0067">ATP-binding</keyword>
<dbReference type="FunFam" id="3.40.50.300:FF:000205">
    <property type="entry name" value="ABC transporter B family member 4"/>
    <property type="match status" value="1"/>
</dbReference>
<evidence type="ECO:0000259" key="22">
    <source>
        <dbReference type="PROSITE" id="PS50929"/>
    </source>
</evidence>
<dbReference type="GO" id="GO:0005743">
    <property type="term" value="C:mitochondrial inner membrane"/>
    <property type="evidence" value="ECO:0007669"/>
    <property type="project" value="TreeGrafter"/>
</dbReference>
<protein>
    <recommendedName>
        <fullName evidence="16">ATP-binding cassette sub-family B member 5</fullName>
        <ecNumber evidence="3">7.6.2.2</ecNumber>
    </recommendedName>
    <alternativeName>
        <fullName evidence="18">ABCB5 P-gp</fullName>
    </alternativeName>
    <alternativeName>
        <fullName evidence="17">p-glycoprotein ABCB5</fullName>
    </alternativeName>
</protein>
<dbReference type="GO" id="GO:0030154">
    <property type="term" value="P:cell differentiation"/>
    <property type="evidence" value="ECO:0007669"/>
    <property type="project" value="UniProtKB-KW"/>
</dbReference>
<dbReference type="Pfam" id="PF00005">
    <property type="entry name" value="ABC_tran"/>
    <property type="match status" value="2"/>
</dbReference>
<feature type="domain" description="ABC transporter" evidence="21">
    <location>
        <begin position="444"/>
        <end position="680"/>
    </location>
</feature>
<dbReference type="GO" id="GO:0008559">
    <property type="term" value="F:ABC-type xenobiotic transporter activity"/>
    <property type="evidence" value="ECO:0007669"/>
    <property type="project" value="UniProtKB-EC"/>
</dbReference>
<dbReference type="SUPFAM" id="SSF52540">
    <property type="entry name" value="P-loop containing nucleoside triphosphate hydrolases"/>
    <property type="match status" value="2"/>
</dbReference>
<feature type="transmembrane region" description="Helical" evidence="20">
    <location>
        <begin position="345"/>
        <end position="368"/>
    </location>
</feature>
<dbReference type="FunFam" id="1.20.1560.10:FF:000018">
    <property type="entry name" value="ATP-binding cassette subfamily B member 11"/>
    <property type="match status" value="1"/>
</dbReference>
<keyword evidence="12 20" id="KW-0472">Membrane</keyword>
<dbReference type="FunFam" id="3.40.50.300:FF:000302">
    <property type="entry name" value="ATP-binding cassette subfamily B member 5"/>
    <property type="match status" value="1"/>
</dbReference>
<evidence type="ECO:0000256" key="4">
    <source>
        <dbReference type="ARBA" id="ARBA00022448"/>
    </source>
</evidence>
<feature type="transmembrane region" description="Helical" evidence="20">
    <location>
        <begin position="268"/>
        <end position="288"/>
    </location>
</feature>
<accession>A0A817TLX1</accession>
<dbReference type="GO" id="GO:0016887">
    <property type="term" value="F:ATP hydrolysis activity"/>
    <property type="evidence" value="ECO:0007669"/>
    <property type="project" value="InterPro"/>
</dbReference>